<dbReference type="InterPro" id="IPR009061">
    <property type="entry name" value="DNA-bd_dom_put_sf"/>
</dbReference>
<evidence type="ECO:0000259" key="1">
    <source>
        <dbReference type="Pfam" id="PF12728"/>
    </source>
</evidence>
<sequence>MASIDDYIDVPEVARRTGYSELTVRSKIRSGILPAIRRGRRLYVRPEDLDALFSPIEDCR</sequence>
<proteinExistence type="predicted"/>
<organism evidence="2 3">
    <name type="scientific">Gordonia amicalis</name>
    <dbReference type="NCBI Taxonomy" id="89053"/>
    <lineage>
        <taxon>Bacteria</taxon>
        <taxon>Bacillati</taxon>
        <taxon>Actinomycetota</taxon>
        <taxon>Actinomycetes</taxon>
        <taxon>Mycobacteriales</taxon>
        <taxon>Gordoniaceae</taxon>
        <taxon>Gordonia</taxon>
    </lineage>
</organism>
<reference evidence="2 3" key="1">
    <citation type="submission" date="2023-10" db="EMBL/GenBank/DDBJ databases">
        <title>Development of a sustainable strategy for remediation of hydrocarbon-contaminated territories based on the waste exchange concept.</title>
        <authorList>
            <person name="Krivoruchko A."/>
        </authorList>
    </citation>
    <scope>NUCLEOTIDE SEQUENCE [LARGE SCALE GENOMIC DNA]</scope>
    <source>
        <strain evidence="2 3">IEGM 1266</strain>
    </source>
</reference>
<keyword evidence="3" id="KW-1185">Reference proteome</keyword>
<feature type="domain" description="Helix-turn-helix" evidence="1">
    <location>
        <begin position="7"/>
        <end position="52"/>
    </location>
</feature>
<name>A0ABU4D9U4_9ACTN</name>
<dbReference type="Pfam" id="PF12728">
    <property type="entry name" value="HTH_17"/>
    <property type="match status" value="1"/>
</dbReference>
<dbReference type="InterPro" id="IPR041657">
    <property type="entry name" value="HTH_17"/>
</dbReference>
<gene>
    <name evidence="2" type="ORF">R3P94_01510</name>
</gene>
<evidence type="ECO:0000313" key="3">
    <source>
        <dbReference type="Proteomes" id="UP001185779"/>
    </source>
</evidence>
<dbReference type="RefSeq" id="WP_317505242.1">
    <property type="nucleotide sequence ID" value="NZ_JAWLKI010000001.1"/>
</dbReference>
<dbReference type="Proteomes" id="UP001185779">
    <property type="component" value="Unassembled WGS sequence"/>
</dbReference>
<accession>A0ABU4D9U4</accession>
<comment type="caution">
    <text evidence="2">The sequence shown here is derived from an EMBL/GenBank/DDBJ whole genome shotgun (WGS) entry which is preliminary data.</text>
</comment>
<evidence type="ECO:0000313" key="2">
    <source>
        <dbReference type="EMBL" id="MDV6306032.1"/>
    </source>
</evidence>
<dbReference type="SUPFAM" id="SSF46955">
    <property type="entry name" value="Putative DNA-binding domain"/>
    <property type="match status" value="1"/>
</dbReference>
<dbReference type="EMBL" id="JAWLKI010000001">
    <property type="protein sequence ID" value="MDV6306032.1"/>
    <property type="molecule type" value="Genomic_DNA"/>
</dbReference>
<protein>
    <submittedName>
        <fullName evidence="2">Helix-turn-helix domain-containing protein</fullName>
    </submittedName>
</protein>